<evidence type="ECO:0000256" key="2">
    <source>
        <dbReference type="ARBA" id="ARBA00022723"/>
    </source>
</evidence>
<evidence type="ECO:0000259" key="5">
    <source>
        <dbReference type="SMART" id="SM00849"/>
    </source>
</evidence>
<dbReference type="SMART" id="SM00849">
    <property type="entry name" value="Lactamase_B"/>
    <property type="match status" value="1"/>
</dbReference>
<evidence type="ECO:0000256" key="3">
    <source>
        <dbReference type="ARBA" id="ARBA00022801"/>
    </source>
</evidence>
<protein>
    <recommendedName>
        <fullName evidence="5">Metallo-beta-lactamase domain-containing protein</fullName>
    </recommendedName>
</protein>
<evidence type="ECO:0000256" key="4">
    <source>
        <dbReference type="ARBA" id="ARBA00022833"/>
    </source>
</evidence>
<reference evidence="6 7" key="1">
    <citation type="submission" date="2017-04" db="EMBL/GenBank/DDBJ databases">
        <title>Draft Aigarchaeota genome from a New Zealand hot spring.</title>
        <authorList>
            <person name="Reysenbach A.-L."/>
            <person name="Donaho J.A."/>
            <person name="Gerhart J."/>
            <person name="Kelley J.F."/>
            <person name="Kouba K."/>
            <person name="Podar M."/>
            <person name="Stott M."/>
        </authorList>
    </citation>
    <scope>NUCLEOTIDE SEQUENCE [LARGE SCALE GENOMIC DNA]</scope>
    <source>
        <strain evidence="6">NZ13_MG1</strain>
    </source>
</reference>
<keyword evidence="2" id="KW-0479">Metal-binding</keyword>
<evidence type="ECO:0000313" key="7">
    <source>
        <dbReference type="Proteomes" id="UP000244066"/>
    </source>
</evidence>
<dbReference type="GO" id="GO:0046872">
    <property type="term" value="F:metal ion binding"/>
    <property type="evidence" value="ECO:0007669"/>
    <property type="project" value="UniProtKB-KW"/>
</dbReference>
<evidence type="ECO:0000313" key="6">
    <source>
        <dbReference type="EMBL" id="PUA34362.1"/>
    </source>
</evidence>
<dbReference type="InterPro" id="IPR001279">
    <property type="entry name" value="Metallo-B-lactamas"/>
</dbReference>
<dbReference type="InterPro" id="IPR051453">
    <property type="entry name" value="MBL_Glyoxalase_II"/>
</dbReference>
<gene>
    <name evidence="6" type="ORF">B9J98_00525</name>
</gene>
<proteinExistence type="predicted"/>
<dbReference type="Proteomes" id="UP000244066">
    <property type="component" value="Unassembled WGS sequence"/>
</dbReference>
<dbReference type="EMBL" id="NDWU01000001">
    <property type="protein sequence ID" value="PUA34362.1"/>
    <property type="molecule type" value="Genomic_DNA"/>
</dbReference>
<keyword evidence="3" id="KW-0378">Hydrolase</keyword>
<comment type="cofactor">
    <cofactor evidence="1">
        <name>Zn(2+)</name>
        <dbReference type="ChEBI" id="CHEBI:29105"/>
    </cofactor>
</comment>
<dbReference type="PANTHER" id="PTHR46233:SF3">
    <property type="entry name" value="HYDROXYACYLGLUTATHIONE HYDROLASE GLOC"/>
    <property type="match status" value="1"/>
</dbReference>
<name>A0A2R7YBT8_9ARCH</name>
<comment type="caution">
    <text evidence="6">The sequence shown here is derived from an EMBL/GenBank/DDBJ whole genome shotgun (WGS) entry which is preliminary data.</text>
</comment>
<sequence>MRVERVVVGPLSCNAYILYDSDEGVGIVIDAGGDGDKIVALVKGLDVRIGYLIGTHAHFDHVLAAKQVRDALGCEFLIHKDDAWLLELAAESARKYIGGDVPEIADPDGYLYDGCTLKLGKHSVKVLHTPGHTPGSVSIVGDGFVFTGDTLFAGTVGRTDLPGGNAMQMAESVSKKLMSLPDDYVVYPGHGRPTTIGVERRSNPFIKH</sequence>
<organism evidence="6 7">
    <name type="scientific">Candidatus Terraquivivens tikiterensis</name>
    <dbReference type="NCBI Taxonomy" id="1980982"/>
    <lineage>
        <taxon>Archaea</taxon>
        <taxon>Nitrososphaerota</taxon>
        <taxon>Candidatus Wolframiiraptoraceae</taxon>
        <taxon>Candidatus Terraquivivens</taxon>
    </lineage>
</organism>
<evidence type="ECO:0000256" key="1">
    <source>
        <dbReference type="ARBA" id="ARBA00001947"/>
    </source>
</evidence>
<dbReference type="GO" id="GO:0016787">
    <property type="term" value="F:hydrolase activity"/>
    <property type="evidence" value="ECO:0007669"/>
    <property type="project" value="UniProtKB-KW"/>
</dbReference>
<dbReference type="SUPFAM" id="SSF56281">
    <property type="entry name" value="Metallo-hydrolase/oxidoreductase"/>
    <property type="match status" value="1"/>
</dbReference>
<accession>A0A2R7YBT8</accession>
<dbReference type="AlphaFoldDB" id="A0A2R7YBT8"/>
<feature type="domain" description="Metallo-beta-lactamase" evidence="5">
    <location>
        <begin position="12"/>
        <end position="190"/>
    </location>
</feature>
<dbReference type="Pfam" id="PF00753">
    <property type="entry name" value="Lactamase_B"/>
    <property type="match status" value="1"/>
</dbReference>
<keyword evidence="4" id="KW-0862">Zinc</keyword>
<dbReference type="PANTHER" id="PTHR46233">
    <property type="entry name" value="HYDROXYACYLGLUTATHIONE HYDROLASE GLOC"/>
    <property type="match status" value="1"/>
</dbReference>
<dbReference type="InterPro" id="IPR036866">
    <property type="entry name" value="RibonucZ/Hydroxyglut_hydro"/>
</dbReference>
<dbReference type="Gene3D" id="3.60.15.10">
    <property type="entry name" value="Ribonuclease Z/Hydroxyacylglutathione hydrolase-like"/>
    <property type="match status" value="1"/>
</dbReference>